<organism evidence="1 2">
    <name type="scientific">Pristionchus fissidentatus</name>
    <dbReference type="NCBI Taxonomy" id="1538716"/>
    <lineage>
        <taxon>Eukaryota</taxon>
        <taxon>Metazoa</taxon>
        <taxon>Ecdysozoa</taxon>
        <taxon>Nematoda</taxon>
        <taxon>Chromadorea</taxon>
        <taxon>Rhabditida</taxon>
        <taxon>Rhabditina</taxon>
        <taxon>Diplogasteromorpha</taxon>
        <taxon>Diplogasteroidea</taxon>
        <taxon>Neodiplogasteridae</taxon>
        <taxon>Pristionchus</taxon>
    </lineage>
</organism>
<gene>
    <name evidence="1" type="ORF">PFISCL1PPCAC_24329</name>
</gene>
<feature type="non-terminal residue" evidence="1">
    <location>
        <position position="1"/>
    </location>
</feature>
<sequence length="254" mass="30417">YRDSIDVMESVSAKLYLIASDEYFNSIKRRFQSLQIKKVSEALGFLLQPENKNGQHLAFLTSSTSENQYVIIKWKWAGNYQDRRGVQHRRSILICNYMEMFQNFFANIQRSLKKNCFVNLHFRNLALSNIFIDELEKIFFRIEKSIEFYDVVVSQLCVDNKRRFTNWILSLNVRSVVFTHTKDEQNHIFDENFIKTLATNKRDTDLTLKEEFQPTYRETTRFAPSENINEFLYRFKTLKLFTMIVNSDWIMELV</sequence>
<reference evidence="1" key="1">
    <citation type="submission" date="2023-10" db="EMBL/GenBank/DDBJ databases">
        <title>Genome assembly of Pristionchus species.</title>
        <authorList>
            <person name="Yoshida K."/>
            <person name="Sommer R.J."/>
        </authorList>
    </citation>
    <scope>NUCLEOTIDE SEQUENCE</scope>
    <source>
        <strain evidence="1">RS5133</strain>
    </source>
</reference>
<proteinExistence type="predicted"/>
<name>A0AAV5WPR7_9BILA</name>
<comment type="caution">
    <text evidence="1">The sequence shown here is derived from an EMBL/GenBank/DDBJ whole genome shotgun (WGS) entry which is preliminary data.</text>
</comment>
<protein>
    <submittedName>
        <fullName evidence="1">Uncharacterized protein</fullName>
    </submittedName>
</protein>
<feature type="non-terminal residue" evidence="1">
    <location>
        <position position="254"/>
    </location>
</feature>
<dbReference type="Proteomes" id="UP001432322">
    <property type="component" value="Unassembled WGS sequence"/>
</dbReference>
<evidence type="ECO:0000313" key="1">
    <source>
        <dbReference type="EMBL" id="GMT33032.1"/>
    </source>
</evidence>
<dbReference type="AlphaFoldDB" id="A0AAV5WPR7"/>
<dbReference type="EMBL" id="BTSY01000006">
    <property type="protein sequence ID" value="GMT33032.1"/>
    <property type="molecule type" value="Genomic_DNA"/>
</dbReference>
<keyword evidence="2" id="KW-1185">Reference proteome</keyword>
<evidence type="ECO:0000313" key="2">
    <source>
        <dbReference type="Proteomes" id="UP001432322"/>
    </source>
</evidence>
<accession>A0AAV5WPR7</accession>